<dbReference type="GO" id="GO:0016020">
    <property type="term" value="C:membrane"/>
    <property type="evidence" value="ECO:0007669"/>
    <property type="project" value="InterPro"/>
</dbReference>
<sequence length="289" mass="32222">MPEISTAFTRVHWAAWAVLPIAASALYRKKGGFYYKTAASLVCMALIALYGVLASLTLPLFGKTHLINWTVARLYYHIAGYFTGISVTIEGKEHLKTGRPSVYVCNHQSSMDVLFMASVFPKATSVVAKKSIKYYPFLGWYMTLSKAIFLDRKNRDSAIKEAKQAAEDIHKKKISVWLFPEGTRGHPHELNLLPFKKGAFYMAVQAHVPVVPIVVSNYNHLYDSKAKRFLSGNVKIKVLPPVDTTNIQEDSASIDTLTNEVREQMLATLKEISEIPPPGPGTSETKKSQ</sequence>
<dbReference type="GO" id="GO:0006654">
    <property type="term" value="P:phosphatidic acid biosynthetic process"/>
    <property type="evidence" value="ECO:0007669"/>
    <property type="project" value="TreeGrafter"/>
</dbReference>
<keyword evidence="5" id="KW-0812">Transmembrane</keyword>
<dbReference type="Pfam" id="PF01553">
    <property type="entry name" value="Acyltransferase"/>
    <property type="match status" value="1"/>
</dbReference>
<dbReference type="EC" id="2.3.1.51" evidence="4"/>
<organism evidence="7 8">
    <name type="scientific">Syncephalastrum racemosum</name>
    <name type="common">Filamentous fungus</name>
    <dbReference type="NCBI Taxonomy" id="13706"/>
    <lineage>
        <taxon>Eukaryota</taxon>
        <taxon>Fungi</taxon>
        <taxon>Fungi incertae sedis</taxon>
        <taxon>Mucoromycota</taxon>
        <taxon>Mucoromycotina</taxon>
        <taxon>Mucoromycetes</taxon>
        <taxon>Mucorales</taxon>
        <taxon>Syncephalastraceae</taxon>
        <taxon>Syncephalastrum</taxon>
    </lineage>
</organism>
<evidence type="ECO:0000256" key="4">
    <source>
        <dbReference type="RuleBase" id="RU361267"/>
    </source>
</evidence>
<dbReference type="STRING" id="13706.A0A1X2HLS1"/>
<dbReference type="SUPFAM" id="SSF69593">
    <property type="entry name" value="Glycerol-3-phosphate (1)-acyltransferase"/>
    <property type="match status" value="1"/>
</dbReference>
<dbReference type="GO" id="GO:0003841">
    <property type="term" value="F:1-acylglycerol-3-phosphate O-acyltransferase activity"/>
    <property type="evidence" value="ECO:0007669"/>
    <property type="project" value="UniProtKB-UniRule"/>
</dbReference>
<dbReference type="PANTHER" id="PTHR10434">
    <property type="entry name" value="1-ACYL-SN-GLYCEROL-3-PHOSPHATE ACYLTRANSFERASE"/>
    <property type="match status" value="1"/>
</dbReference>
<dbReference type="GO" id="GO:0005783">
    <property type="term" value="C:endoplasmic reticulum"/>
    <property type="evidence" value="ECO:0007669"/>
    <property type="project" value="TreeGrafter"/>
</dbReference>
<dbReference type="CDD" id="cd07989">
    <property type="entry name" value="LPLAT_AGPAT-like"/>
    <property type="match status" value="1"/>
</dbReference>
<evidence type="ECO:0000259" key="6">
    <source>
        <dbReference type="SMART" id="SM00563"/>
    </source>
</evidence>
<keyword evidence="4" id="KW-1208">Phospholipid metabolism</keyword>
<dbReference type="Proteomes" id="UP000242180">
    <property type="component" value="Unassembled WGS sequence"/>
</dbReference>
<dbReference type="PANTHER" id="PTHR10434:SF11">
    <property type="entry name" value="1-ACYL-SN-GLYCEROL-3-PHOSPHATE ACYLTRANSFERASE"/>
    <property type="match status" value="1"/>
</dbReference>
<dbReference type="OMA" id="SKCTIQP"/>
<gene>
    <name evidence="7" type="ORF">BCR43DRAFT_485063</name>
</gene>
<dbReference type="AlphaFoldDB" id="A0A1X2HLS1"/>
<proteinExistence type="inferred from homology"/>
<dbReference type="InterPro" id="IPR004552">
    <property type="entry name" value="AGP_acyltrans"/>
</dbReference>
<keyword evidence="4" id="KW-0444">Lipid biosynthesis</keyword>
<dbReference type="InterPro" id="IPR002123">
    <property type="entry name" value="Plipid/glycerol_acylTrfase"/>
</dbReference>
<keyword evidence="5" id="KW-0472">Membrane</keyword>
<comment type="catalytic activity">
    <reaction evidence="4">
        <text>a 1-acyl-sn-glycero-3-phosphate + an acyl-CoA = a 1,2-diacyl-sn-glycero-3-phosphate + CoA</text>
        <dbReference type="Rhea" id="RHEA:19709"/>
        <dbReference type="ChEBI" id="CHEBI:57287"/>
        <dbReference type="ChEBI" id="CHEBI:57970"/>
        <dbReference type="ChEBI" id="CHEBI:58342"/>
        <dbReference type="ChEBI" id="CHEBI:58608"/>
        <dbReference type="EC" id="2.3.1.51"/>
    </reaction>
</comment>
<dbReference type="SMART" id="SM00563">
    <property type="entry name" value="PlsC"/>
    <property type="match status" value="1"/>
</dbReference>
<dbReference type="EMBL" id="MCGN01000002">
    <property type="protein sequence ID" value="ORZ00345.1"/>
    <property type="molecule type" value="Genomic_DNA"/>
</dbReference>
<evidence type="ECO:0000313" key="7">
    <source>
        <dbReference type="EMBL" id="ORZ00345.1"/>
    </source>
</evidence>
<feature type="transmembrane region" description="Helical" evidence="5">
    <location>
        <begin position="39"/>
        <end position="62"/>
    </location>
</feature>
<comment type="domain">
    <text evidence="4">The HXXXXD motif is essential for acyltransferase activity and may constitute the binding site for the phosphate moiety of the glycerol-3-phosphate.</text>
</comment>
<accession>A0A1X2HLS1</accession>
<keyword evidence="2 4" id="KW-0808">Transferase</keyword>
<dbReference type="OrthoDB" id="202234at2759"/>
<dbReference type="InParanoid" id="A0A1X2HLS1"/>
<evidence type="ECO:0000256" key="5">
    <source>
        <dbReference type="SAM" id="Phobius"/>
    </source>
</evidence>
<feature type="domain" description="Phospholipid/glycerol acyltransferase" evidence="6">
    <location>
        <begin position="101"/>
        <end position="218"/>
    </location>
</feature>
<comment type="similarity">
    <text evidence="1 4">Belongs to the 1-acyl-sn-glycerol-3-phosphate acyltransferase family.</text>
</comment>
<protein>
    <recommendedName>
        <fullName evidence="4">1-acyl-sn-glycerol-3-phosphate acyltransferase</fullName>
        <ecNumber evidence="4">2.3.1.51</ecNumber>
    </recommendedName>
</protein>
<evidence type="ECO:0000313" key="8">
    <source>
        <dbReference type="Proteomes" id="UP000242180"/>
    </source>
</evidence>
<evidence type="ECO:0000256" key="3">
    <source>
        <dbReference type="ARBA" id="ARBA00023315"/>
    </source>
</evidence>
<keyword evidence="4" id="KW-0594">Phospholipid biosynthesis</keyword>
<dbReference type="FunCoup" id="A0A1X2HLS1">
    <property type="interactions" value="239"/>
</dbReference>
<reference evidence="7 8" key="1">
    <citation type="submission" date="2016-07" db="EMBL/GenBank/DDBJ databases">
        <title>Pervasive Adenine N6-methylation of Active Genes in Fungi.</title>
        <authorList>
            <consortium name="DOE Joint Genome Institute"/>
            <person name="Mondo S.J."/>
            <person name="Dannebaum R.O."/>
            <person name="Kuo R.C."/>
            <person name="Labutti K."/>
            <person name="Haridas S."/>
            <person name="Kuo A."/>
            <person name="Salamov A."/>
            <person name="Ahrendt S.R."/>
            <person name="Lipzen A."/>
            <person name="Sullivan W."/>
            <person name="Andreopoulos W.B."/>
            <person name="Clum A."/>
            <person name="Lindquist E."/>
            <person name="Daum C."/>
            <person name="Ramamoorthy G.K."/>
            <person name="Gryganskyi A."/>
            <person name="Culley D."/>
            <person name="Magnuson J.K."/>
            <person name="James T.Y."/>
            <person name="O'Malley M.A."/>
            <person name="Stajich J.E."/>
            <person name="Spatafora J.W."/>
            <person name="Visel A."/>
            <person name="Grigoriev I.V."/>
        </authorList>
    </citation>
    <scope>NUCLEOTIDE SEQUENCE [LARGE SCALE GENOMIC DNA]</scope>
    <source>
        <strain evidence="7 8">NRRL 2496</strain>
    </source>
</reference>
<name>A0A1X2HLS1_SYNRA</name>
<keyword evidence="8" id="KW-1185">Reference proteome</keyword>
<keyword evidence="3 4" id="KW-0012">Acyltransferase</keyword>
<evidence type="ECO:0000256" key="1">
    <source>
        <dbReference type="ARBA" id="ARBA00008655"/>
    </source>
</evidence>
<feature type="transmembrane region" description="Helical" evidence="5">
    <location>
        <begin position="6"/>
        <end position="27"/>
    </location>
</feature>
<keyword evidence="5" id="KW-1133">Transmembrane helix</keyword>
<dbReference type="NCBIfam" id="TIGR00530">
    <property type="entry name" value="AGP_acyltrn"/>
    <property type="match status" value="1"/>
</dbReference>
<keyword evidence="4" id="KW-0443">Lipid metabolism</keyword>
<evidence type="ECO:0000256" key="2">
    <source>
        <dbReference type="ARBA" id="ARBA00022679"/>
    </source>
</evidence>
<dbReference type="GO" id="GO:0005811">
    <property type="term" value="C:lipid droplet"/>
    <property type="evidence" value="ECO:0007669"/>
    <property type="project" value="EnsemblFungi"/>
</dbReference>
<comment type="caution">
    <text evidence="7">The sequence shown here is derived from an EMBL/GenBank/DDBJ whole genome shotgun (WGS) entry which is preliminary data.</text>
</comment>